<dbReference type="Proteomes" id="UP000032515">
    <property type="component" value="Unassembled WGS sequence"/>
</dbReference>
<organism evidence="2 3">
    <name type="scientific">Rhodopseudomonas palustris</name>
    <dbReference type="NCBI Taxonomy" id="1076"/>
    <lineage>
        <taxon>Bacteria</taxon>
        <taxon>Pseudomonadati</taxon>
        <taxon>Pseudomonadota</taxon>
        <taxon>Alphaproteobacteria</taxon>
        <taxon>Hyphomicrobiales</taxon>
        <taxon>Nitrobacteraceae</taxon>
        <taxon>Rhodopseudomonas</taxon>
    </lineage>
</organism>
<feature type="transmembrane region" description="Helical" evidence="1">
    <location>
        <begin position="44"/>
        <end position="67"/>
    </location>
</feature>
<dbReference type="AlphaFoldDB" id="A0A0D7EAH4"/>
<dbReference type="PATRIC" id="fig|1076.23.peg.5581"/>
<evidence type="ECO:0000256" key="1">
    <source>
        <dbReference type="SAM" id="Phobius"/>
    </source>
</evidence>
<proteinExistence type="predicted"/>
<dbReference type="EMBL" id="JXXE01000522">
    <property type="protein sequence ID" value="KIZ37693.1"/>
    <property type="molecule type" value="Genomic_DNA"/>
</dbReference>
<reference evidence="2 3" key="1">
    <citation type="submission" date="2014-11" db="EMBL/GenBank/DDBJ databases">
        <title>Genomics and ecophysiology of heterotrophic nitrogen fixing bacteria isolated from estuarine surface water.</title>
        <authorList>
            <person name="Bentzon-Tilia M."/>
            <person name="Severin I."/>
            <person name="Hansen L.H."/>
            <person name="Riemann L."/>
        </authorList>
    </citation>
    <scope>NUCLEOTIDE SEQUENCE [LARGE SCALE GENOMIC DNA]</scope>
    <source>
        <strain evidence="2 3">BAL398</strain>
    </source>
</reference>
<evidence type="ECO:0000313" key="2">
    <source>
        <dbReference type="EMBL" id="KIZ37693.1"/>
    </source>
</evidence>
<keyword evidence="1" id="KW-0812">Transmembrane</keyword>
<feature type="transmembrane region" description="Helical" evidence="1">
    <location>
        <begin position="87"/>
        <end position="108"/>
    </location>
</feature>
<keyword evidence="1" id="KW-0472">Membrane</keyword>
<name>A0A0D7EAH4_RHOPL</name>
<keyword evidence="1" id="KW-1133">Transmembrane helix</keyword>
<accession>A0A0D7EAH4</accession>
<comment type="caution">
    <text evidence="2">The sequence shown here is derived from an EMBL/GenBank/DDBJ whole genome shotgun (WGS) entry which is preliminary data.</text>
</comment>
<feature type="transmembrane region" description="Helical" evidence="1">
    <location>
        <begin position="12"/>
        <end position="32"/>
    </location>
</feature>
<gene>
    <name evidence="2" type="ORF">OO17_23370</name>
</gene>
<protein>
    <submittedName>
        <fullName evidence="2">Uncharacterized protein</fullName>
    </submittedName>
</protein>
<evidence type="ECO:0000313" key="3">
    <source>
        <dbReference type="Proteomes" id="UP000032515"/>
    </source>
</evidence>
<sequence length="124" mass="13160">MVNDAGLFRDLFFVIGPASAIALSTTLEYLWTHVILPKKQIVPAYFGGLTAVLVLLNFVVLLSGFIGFLALPAPSAHTVLGPPALSLYSWVIGLGLLVSFGTEMLMAVSNGRFQNSGPDHDTNG</sequence>